<comment type="caution">
    <text evidence="8">The sequence shown here is derived from an EMBL/GenBank/DDBJ whole genome shotgun (WGS) entry which is preliminary data.</text>
</comment>
<dbReference type="InterPro" id="IPR051795">
    <property type="entry name" value="Glycosyl_Hydrlase_43"/>
</dbReference>
<evidence type="ECO:0000259" key="7">
    <source>
        <dbReference type="Pfam" id="PF17851"/>
    </source>
</evidence>
<dbReference type="Proteomes" id="UP000297318">
    <property type="component" value="Unassembled WGS sequence"/>
</dbReference>
<keyword evidence="9" id="KW-1185">Reference proteome</keyword>
<dbReference type="PANTHER" id="PTHR42812:SF12">
    <property type="entry name" value="BETA-XYLOSIDASE-RELATED"/>
    <property type="match status" value="1"/>
</dbReference>
<dbReference type="SUPFAM" id="SSF49899">
    <property type="entry name" value="Concanavalin A-like lectins/glucanases"/>
    <property type="match status" value="1"/>
</dbReference>
<feature type="active site" description="Proton acceptor" evidence="4">
    <location>
        <position position="14"/>
    </location>
</feature>
<dbReference type="GO" id="GO:0005975">
    <property type="term" value="P:carbohydrate metabolic process"/>
    <property type="evidence" value="ECO:0007669"/>
    <property type="project" value="InterPro"/>
</dbReference>
<feature type="domain" description="Beta-xylosidase C-terminal Concanavalin A-like" evidence="7">
    <location>
        <begin position="356"/>
        <end position="515"/>
    </location>
</feature>
<evidence type="ECO:0000313" key="9">
    <source>
        <dbReference type="Proteomes" id="UP000297318"/>
    </source>
</evidence>
<dbReference type="GO" id="GO:0004553">
    <property type="term" value="F:hydrolase activity, hydrolyzing O-glycosyl compounds"/>
    <property type="evidence" value="ECO:0007669"/>
    <property type="project" value="InterPro"/>
</dbReference>
<feature type="site" description="Important for catalytic activity, responsible for pKa modulation of the active site Glu and correct orientation of both the proton donor and substrate" evidence="5">
    <location>
        <position position="125"/>
    </location>
</feature>
<dbReference type="OrthoDB" id="9801455at2"/>
<evidence type="ECO:0000256" key="1">
    <source>
        <dbReference type="ARBA" id="ARBA00009865"/>
    </source>
</evidence>
<evidence type="ECO:0000256" key="6">
    <source>
        <dbReference type="RuleBase" id="RU361187"/>
    </source>
</evidence>
<dbReference type="AlphaFoldDB" id="A0A4Z1E731"/>
<protein>
    <submittedName>
        <fullName evidence="8">Beta-xylosidase</fullName>
    </submittedName>
</protein>
<dbReference type="RefSeq" id="WP_135849403.1">
    <property type="nucleotide sequence ID" value="NZ_RHPJ01000002.1"/>
</dbReference>
<organism evidence="8 9">
    <name type="scientific">Serinibacter arcticus</name>
    <dbReference type="NCBI Taxonomy" id="1655435"/>
    <lineage>
        <taxon>Bacteria</taxon>
        <taxon>Bacillati</taxon>
        <taxon>Actinomycetota</taxon>
        <taxon>Actinomycetes</taxon>
        <taxon>Micrococcales</taxon>
        <taxon>Beutenbergiaceae</taxon>
        <taxon>Serinibacter</taxon>
    </lineage>
</organism>
<dbReference type="SUPFAM" id="SSF75005">
    <property type="entry name" value="Arabinanase/levansucrase/invertase"/>
    <property type="match status" value="1"/>
</dbReference>
<dbReference type="PANTHER" id="PTHR42812">
    <property type="entry name" value="BETA-XYLOSIDASE"/>
    <property type="match status" value="1"/>
</dbReference>
<dbReference type="Pfam" id="PF04616">
    <property type="entry name" value="Glyco_hydro_43"/>
    <property type="match status" value="1"/>
</dbReference>
<dbReference type="Gene3D" id="2.60.120.200">
    <property type="match status" value="1"/>
</dbReference>
<dbReference type="Pfam" id="PF17851">
    <property type="entry name" value="GH43_C2"/>
    <property type="match status" value="1"/>
</dbReference>
<dbReference type="InterPro" id="IPR006710">
    <property type="entry name" value="Glyco_hydro_43"/>
</dbReference>
<evidence type="ECO:0000313" key="8">
    <source>
        <dbReference type="EMBL" id="TGO05391.1"/>
    </source>
</evidence>
<dbReference type="InterPro" id="IPR041542">
    <property type="entry name" value="GH43_C2"/>
</dbReference>
<comment type="similarity">
    <text evidence="1 6">Belongs to the glycosyl hydrolase 43 family.</text>
</comment>
<dbReference type="Gene3D" id="2.115.10.20">
    <property type="entry name" value="Glycosyl hydrolase domain, family 43"/>
    <property type="match status" value="1"/>
</dbReference>
<evidence type="ECO:0000256" key="5">
    <source>
        <dbReference type="PIRSR" id="PIRSR606710-2"/>
    </source>
</evidence>
<dbReference type="InterPro" id="IPR013320">
    <property type="entry name" value="ConA-like_dom_sf"/>
</dbReference>
<dbReference type="CDD" id="cd18617">
    <property type="entry name" value="GH43_XynB-like"/>
    <property type="match status" value="1"/>
</dbReference>
<gene>
    <name evidence="8" type="ORF">SERN_1395</name>
</gene>
<dbReference type="EMBL" id="RHPJ01000002">
    <property type="protein sequence ID" value="TGO05391.1"/>
    <property type="molecule type" value="Genomic_DNA"/>
</dbReference>
<evidence type="ECO:0000256" key="2">
    <source>
        <dbReference type="ARBA" id="ARBA00022801"/>
    </source>
</evidence>
<name>A0A4Z1E731_9MICO</name>
<accession>A0A4Z1E731</accession>
<evidence type="ECO:0000256" key="4">
    <source>
        <dbReference type="PIRSR" id="PIRSR606710-1"/>
    </source>
</evidence>
<proteinExistence type="inferred from homology"/>
<evidence type="ECO:0000256" key="3">
    <source>
        <dbReference type="ARBA" id="ARBA00023295"/>
    </source>
</evidence>
<reference evidence="8 9" key="1">
    <citation type="submission" date="2018-11" db="EMBL/GenBank/DDBJ databases">
        <title>Complete genome sequencing of the Actinobacteria Serinibacter sp. K3-2.</title>
        <authorList>
            <person name="Rakitin A.L."/>
            <person name="Beletsky A.V."/>
            <person name="Mardanov A.V."/>
            <person name="Ravin N.V."/>
            <person name="Gromova A.S."/>
            <person name="Filippova S.N."/>
            <person name="Gal'Chenko V.F."/>
        </authorList>
    </citation>
    <scope>NUCLEOTIDE SEQUENCE [LARGE SCALE GENOMIC DNA]</scope>
    <source>
        <strain evidence="8 9">K3-2</strain>
    </source>
</reference>
<sequence length="526" mass="55810">MRASNPILPGTYPDPSICRVGEWFYLVSSTFEHLPGLPVHRSRDLLAWEPIGHVVDRPGMLDYAGIPSSGGLYAPTIRHRDGVFWVVCTLVTRGAPGRGGTFVVTATDPAGPWSEPSWLDVDGIDPSILVASDGRLWAHGTRLAPDPAWEEQTEVWLRELDPEARRLVGPESVIWTGALLGAVWAEGPHLYEIDGTFLLLAAEGGTDLHHAVCVARADDVRGPYVGHRANPVLTHRHLGRGAAVVGVGHADLVQAVDGSWWAVLLAMRPYGGYHYPLGRETFLVPVAWEDGWPLFAPGTGRVPDVVDVPFATGAAPGVTQGFARGPVPPGDPRWNGVRALPTEVGRVVGASWVLPVRPATLADVAVPSFLGVRQQHRDLDLILRLRADLAAGEEVGLAVRQSENDHAVLAVGRGAVSGPWVARVVHRRSGVEHATASVVLEGGGDDVVLRLRARGLDLAFTAAVGDRSAVEIGTVDVRTLDSVSAGGFLGLWLGALATSHGRDSSSVVRVDSLEYVPVVGPSAAAG</sequence>
<keyword evidence="3 6" id="KW-0326">Glycosidase</keyword>
<keyword evidence="2 6" id="KW-0378">Hydrolase</keyword>
<feature type="active site" description="Proton donor" evidence="4">
    <location>
        <position position="186"/>
    </location>
</feature>
<dbReference type="InterPro" id="IPR023296">
    <property type="entry name" value="Glyco_hydro_beta-prop_sf"/>
</dbReference>